<evidence type="ECO:0000313" key="12">
    <source>
        <dbReference type="Proteomes" id="UP000639338"/>
    </source>
</evidence>
<feature type="transmembrane region" description="Helical" evidence="10">
    <location>
        <begin position="83"/>
        <end position="108"/>
    </location>
</feature>
<feature type="transmembrane region" description="Helical" evidence="10">
    <location>
        <begin position="129"/>
        <end position="149"/>
    </location>
</feature>
<organism evidence="11 12">
    <name type="scientific">Aphidius gifuensis</name>
    <name type="common">Parasitoid wasp</name>
    <dbReference type="NCBI Taxonomy" id="684658"/>
    <lineage>
        <taxon>Eukaryota</taxon>
        <taxon>Metazoa</taxon>
        <taxon>Ecdysozoa</taxon>
        <taxon>Arthropoda</taxon>
        <taxon>Hexapoda</taxon>
        <taxon>Insecta</taxon>
        <taxon>Pterygota</taxon>
        <taxon>Neoptera</taxon>
        <taxon>Endopterygota</taxon>
        <taxon>Hymenoptera</taxon>
        <taxon>Apocrita</taxon>
        <taxon>Ichneumonoidea</taxon>
        <taxon>Braconidae</taxon>
        <taxon>Aphidiinae</taxon>
        <taxon>Aphidius</taxon>
    </lineage>
</organism>
<dbReference type="GO" id="GO:0004984">
    <property type="term" value="F:olfactory receptor activity"/>
    <property type="evidence" value="ECO:0007669"/>
    <property type="project" value="InterPro"/>
</dbReference>
<dbReference type="GO" id="GO:0005549">
    <property type="term" value="F:odorant binding"/>
    <property type="evidence" value="ECO:0007669"/>
    <property type="project" value="InterPro"/>
</dbReference>
<comment type="caution">
    <text evidence="11">The sequence shown here is derived from an EMBL/GenBank/DDBJ whole genome shotgun (WGS) entry which is preliminary data.</text>
</comment>
<keyword evidence="6 10" id="KW-1133">Transmembrane helix</keyword>
<evidence type="ECO:0000256" key="4">
    <source>
        <dbReference type="ARBA" id="ARBA00022692"/>
    </source>
</evidence>
<dbReference type="Pfam" id="PF02949">
    <property type="entry name" value="7tm_6"/>
    <property type="match status" value="1"/>
</dbReference>
<sequence length="341" mass="39490">MICGAWPRQSKIVAYTIRVIIMLLFISSFIPQAVYSYNFWGNFNEIVHRVINQIQDDWKIFSKIPEIKKIMNHHATDAYNYTLFYMFLGSSYVGFVFIAPVMDIISPLNYTREMTPLYKTNYGVDSEKYFFSIYAHGFIITTIDVICIWTSDTFIIMMVQHCCTLFSIVGILLQQLNSKNCNYNENHERKIITQAIIVHKYAIEFAEFIEKSVTKLYGFVFLLTMIFMSITGFYVVLIMEENGNEGMRMVAFTIGQAIHLFFSTLPSQSLINSSENVFYSVYNCQWNELSIKSQNSLCIMLIRSSKSTGLTASKFYPINLENFGNIIKTSISYFTVLKSMQ</sequence>
<name>A0A834XN06_APHGI</name>
<dbReference type="Proteomes" id="UP000639338">
    <property type="component" value="Unassembled WGS sequence"/>
</dbReference>
<dbReference type="OrthoDB" id="6617147at2759"/>
<keyword evidence="4 10" id="KW-0812">Transmembrane</keyword>
<evidence type="ECO:0000313" key="11">
    <source>
        <dbReference type="EMBL" id="KAF7988492.1"/>
    </source>
</evidence>
<evidence type="ECO:0000256" key="6">
    <source>
        <dbReference type="ARBA" id="ARBA00022989"/>
    </source>
</evidence>
<protein>
    <recommendedName>
        <fullName evidence="10">Odorant receptor</fullName>
    </recommendedName>
</protein>
<keyword evidence="3 10" id="KW-0716">Sensory transduction</keyword>
<evidence type="ECO:0000256" key="2">
    <source>
        <dbReference type="ARBA" id="ARBA00022475"/>
    </source>
</evidence>
<comment type="subcellular location">
    <subcellularLocation>
        <location evidence="1 10">Cell membrane</location>
        <topology evidence="1 10">Multi-pass membrane protein</topology>
    </subcellularLocation>
</comment>
<comment type="similarity">
    <text evidence="10">Belongs to the insect chemoreceptor superfamily. Heteromeric odorant receptor channel (TC 1.A.69) family.</text>
</comment>
<evidence type="ECO:0000256" key="5">
    <source>
        <dbReference type="ARBA" id="ARBA00022725"/>
    </source>
</evidence>
<evidence type="ECO:0000256" key="7">
    <source>
        <dbReference type="ARBA" id="ARBA00023136"/>
    </source>
</evidence>
<dbReference type="PANTHER" id="PTHR21137:SF35">
    <property type="entry name" value="ODORANT RECEPTOR 19A-RELATED"/>
    <property type="match status" value="1"/>
</dbReference>
<evidence type="ECO:0000256" key="9">
    <source>
        <dbReference type="ARBA" id="ARBA00023224"/>
    </source>
</evidence>
<keyword evidence="8 10" id="KW-0675">Receptor</keyword>
<gene>
    <name evidence="11" type="ORF">HCN44_001065</name>
</gene>
<dbReference type="EMBL" id="JACMRX010000005">
    <property type="protein sequence ID" value="KAF7988492.1"/>
    <property type="molecule type" value="Genomic_DNA"/>
</dbReference>
<comment type="caution">
    <text evidence="10">Lacks conserved residue(s) required for the propagation of feature annotation.</text>
</comment>
<keyword evidence="7 10" id="KW-0472">Membrane</keyword>
<keyword evidence="5 10" id="KW-0552">Olfaction</keyword>
<feature type="transmembrane region" description="Helical" evidence="10">
    <location>
        <begin position="12"/>
        <end position="30"/>
    </location>
</feature>
<keyword evidence="9 10" id="KW-0807">Transducer</keyword>
<keyword evidence="12" id="KW-1185">Reference proteome</keyword>
<feature type="transmembrane region" description="Helical" evidence="10">
    <location>
        <begin position="216"/>
        <end position="237"/>
    </location>
</feature>
<dbReference type="AlphaFoldDB" id="A0A834XN06"/>
<reference evidence="11 12" key="1">
    <citation type="submission" date="2020-08" db="EMBL/GenBank/DDBJ databases">
        <title>Aphidius gifuensis genome sequencing and assembly.</title>
        <authorList>
            <person name="Du Z."/>
        </authorList>
    </citation>
    <scope>NUCLEOTIDE SEQUENCE [LARGE SCALE GENOMIC DNA]</scope>
    <source>
        <strain evidence="11">YNYX2018</strain>
        <tissue evidence="11">Adults</tissue>
    </source>
</reference>
<evidence type="ECO:0000256" key="1">
    <source>
        <dbReference type="ARBA" id="ARBA00004651"/>
    </source>
</evidence>
<proteinExistence type="inferred from homology"/>
<dbReference type="PANTHER" id="PTHR21137">
    <property type="entry name" value="ODORANT RECEPTOR"/>
    <property type="match status" value="1"/>
</dbReference>
<evidence type="ECO:0000256" key="3">
    <source>
        <dbReference type="ARBA" id="ARBA00022606"/>
    </source>
</evidence>
<dbReference type="InterPro" id="IPR004117">
    <property type="entry name" value="7tm6_olfct_rcpt"/>
</dbReference>
<evidence type="ECO:0000256" key="8">
    <source>
        <dbReference type="ARBA" id="ARBA00023170"/>
    </source>
</evidence>
<keyword evidence="2" id="KW-1003">Cell membrane</keyword>
<feature type="transmembrane region" description="Helical" evidence="10">
    <location>
        <begin position="155"/>
        <end position="173"/>
    </location>
</feature>
<accession>A0A834XN06</accession>
<evidence type="ECO:0000256" key="10">
    <source>
        <dbReference type="RuleBase" id="RU351113"/>
    </source>
</evidence>
<dbReference type="GO" id="GO:0005886">
    <property type="term" value="C:plasma membrane"/>
    <property type="evidence" value="ECO:0007669"/>
    <property type="project" value="UniProtKB-SubCell"/>
</dbReference>
<dbReference type="GO" id="GO:0007165">
    <property type="term" value="P:signal transduction"/>
    <property type="evidence" value="ECO:0007669"/>
    <property type="project" value="UniProtKB-KW"/>
</dbReference>